<feature type="compositionally biased region" description="Low complexity" evidence="8">
    <location>
        <begin position="607"/>
        <end position="621"/>
    </location>
</feature>
<feature type="region of interest" description="Disordered" evidence="8">
    <location>
        <begin position="604"/>
        <end position="628"/>
    </location>
</feature>
<dbReference type="InterPro" id="IPR009051">
    <property type="entry name" value="Helical_ferredxn"/>
</dbReference>
<keyword evidence="12" id="KW-1185">Reference proteome</keyword>
<name>A0ABV5X1Y0_9MICO</name>
<comment type="caution">
    <text evidence="11">The sequence shown here is derived from an EMBL/GenBank/DDBJ whole genome shotgun (WGS) entry which is preliminary data.</text>
</comment>
<dbReference type="PROSITE" id="PS00198">
    <property type="entry name" value="4FE4S_FER_1"/>
    <property type="match status" value="1"/>
</dbReference>
<keyword evidence="1" id="KW-0813">Transport</keyword>
<dbReference type="Proteomes" id="UP001589707">
    <property type="component" value="Unassembled WGS sequence"/>
</dbReference>
<proteinExistence type="predicted"/>
<dbReference type="InterPro" id="IPR003741">
    <property type="entry name" value="LUD_dom"/>
</dbReference>
<evidence type="ECO:0000256" key="5">
    <source>
        <dbReference type="ARBA" id="ARBA00022982"/>
    </source>
</evidence>
<dbReference type="InterPro" id="IPR017900">
    <property type="entry name" value="4Fe4S_Fe_S_CS"/>
</dbReference>
<evidence type="ECO:0000259" key="10">
    <source>
        <dbReference type="Pfam" id="PF13183"/>
    </source>
</evidence>
<feature type="domain" description="LUD" evidence="9">
    <location>
        <begin position="84"/>
        <end position="308"/>
    </location>
</feature>
<evidence type="ECO:0000256" key="8">
    <source>
        <dbReference type="SAM" id="MobiDB-lite"/>
    </source>
</evidence>
<feature type="domain" description="4Fe-4S ferredoxin-type" evidence="10">
    <location>
        <begin position="324"/>
        <end position="393"/>
    </location>
</feature>
<evidence type="ECO:0000256" key="2">
    <source>
        <dbReference type="ARBA" id="ARBA00022485"/>
    </source>
</evidence>
<keyword evidence="6" id="KW-0408">Iron</keyword>
<evidence type="ECO:0000313" key="12">
    <source>
        <dbReference type="Proteomes" id="UP001589707"/>
    </source>
</evidence>
<evidence type="ECO:0000256" key="1">
    <source>
        <dbReference type="ARBA" id="ARBA00022448"/>
    </source>
</evidence>
<dbReference type="SUPFAM" id="SSF54862">
    <property type="entry name" value="4Fe-4S ferredoxins"/>
    <property type="match status" value="1"/>
</dbReference>
<sequence>MSTVNLGMPTIRHGRGNLFASEPFASGAARDLENETLRGNLNFAMHKIRNKRATVVSEMPDWQQLRAAGSAIKQNVLANLPALLEQFEASFTAAGGHVHWARDADEANAIALRLIQEQGVSEVNKIKSMATQETGLNEFLEDHGITAVETDLAEEIVQLGGDKPSHIVVPAIHRNRDEVRDIFLREIDGVRPDLTSEPADLAEASRQRLRAKFFDNRVAVSGANFGIAETGTLTIVESEGNGRMCLTLPDTLITFMGIEKVLPRFADLEVFLQLLPRSSTGERMNPYTSLWTGVTPGDGPQNLHVILIDNGRTATLADEVGRQALHCIRCSACLNVCPVFERAGGHAYGSVYPGPIGAILSPQMTGIEAAANNSLPYASSLCGACYEVCPVKINIPDVLIHLRGADVEARHSPDPSAPEEVAPSAPEAVDFSPSTDASASGASRRARLAVAARTGAARIVGAVARRVPDQMDALMAAAKTAFAKPRLLSIGERGLPLGRILGGRDGKISFLPGLIGGWTQHRIIDAPPAQSFRHWWKRNRPSTPIRRAPEQRADIAALIEANRGKAAELHARFAAPADDYTRLMAAERAAIQQHDATGETVADYARGTETSATTASGAAGEPMKGERA</sequence>
<dbReference type="InterPro" id="IPR024185">
    <property type="entry name" value="FTHF_cligase-like_sf"/>
</dbReference>
<organism evidence="11 12">
    <name type="scientific">Brevibacterium otitidis</name>
    <dbReference type="NCBI Taxonomy" id="53364"/>
    <lineage>
        <taxon>Bacteria</taxon>
        <taxon>Bacillati</taxon>
        <taxon>Actinomycetota</taxon>
        <taxon>Actinomycetes</taxon>
        <taxon>Micrococcales</taxon>
        <taxon>Brevibacteriaceae</taxon>
        <taxon>Brevibacterium</taxon>
    </lineage>
</organism>
<dbReference type="InterPro" id="IPR037171">
    <property type="entry name" value="NagB/RpiA_transferase-like"/>
</dbReference>
<protein>
    <submittedName>
        <fullName evidence="11">Lactate utilization protein B</fullName>
    </submittedName>
</protein>
<keyword evidence="4" id="KW-0677">Repeat</keyword>
<evidence type="ECO:0000256" key="3">
    <source>
        <dbReference type="ARBA" id="ARBA00022723"/>
    </source>
</evidence>
<dbReference type="Pfam" id="PF02589">
    <property type="entry name" value="LUD_dom"/>
    <property type="match status" value="1"/>
</dbReference>
<dbReference type="EMBL" id="JBHMAU010000053">
    <property type="protein sequence ID" value="MFB9776457.1"/>
    <property type="molecule type" value="Genomic_DNA"/>
</dbReference>
<evidence type="ECO:0000256" key="6">
    <source>
        <dbReference type="ARBA" id="ARBA00023004"/>
    </source>
</evidence>
<evidence type="ECO:0000256" key="4">
    <source>
        <dbReference type="ARBA" id="ARBA00022737"/>
    </source>
</evidence>
<feature type="region of interest" description="Disordered" evidence="8">
    <location>
        <begin position="409"/>
        <end position="443"/>
    </location>
</feature>
<dbReference type="PANTHER" id="PTHR47153:SF2">
    <property type="entry name" value="LACTATE UTILIZATION PROTEIN B"/>
    <property type="match status" value="1"/>
</dbReference>
<evidence type="ECO:0000256" key="7">
    <source>
        <dbReference type="ARBA" id="ARBA00023014"/>
    </source>
</evidence>
<dbReference type="PANTHER" id="PTHR47153">
    <property type="entry name" value="LACTATE UTILIZATION PROTEIN B"/>
    <property type="match status" value="1"/>
</dbReference>
<accession>A0ABV5X1Y0</accession>
<dbReference type="Pfam" id="PF13183">
    <property type="entry name" value="Fer4_8"/>
    <property type="match status" value="1"/>
</dbReference>
<keyword evidence="7" id="KW-0411">Iron-sulfur</keyword>
<evidence type="ECO:0000259" key="9">
    <source>
        <dbReference type="Pfam" id="PF02589"/>
    </source>
</evidence>
<dbReference type="Gene3D" id="3.40.50.10420">
    <property type="entry name" value="NagB/RpiA/CoA transferase-like"/>
    <property type="match status" value="1"/>
</dbReference>
<keyword evidence="3" id="KW-0479">Metal-binding</keyword>
<gene>
    <name evidence="11" type="ORF">ACFFN1_08570</name>
</gene>
<reference evidence="11 12" key="1">
    <citation type="submission" date="2024-09" db="EMBL/GenBank/DDBJ databases">
        <authorList>
            <person name="Sun Q."/>
            <person name="Mori K."/>
        </authorList>
    </citation>
    <scope>NUCLEOTIDE SEQUENCE [LARGE SCALE GENOMIC DNA]</scope>
    <source>
        <strain evidence="11 12">JCM 11683</strain>
    </source>
</reference>
<dbReference type="SUPFAM" id="SSF100950">
    <property type="entry name" value="NagB/RpiA/CoA transferase-like"/>
    <property type="match status" value="1"/>
</dbReference>
<dbReference type="RefSeq" id="WP_376840267.1">
    <property type="nucleotide sequence ID" value="NZ_JBHMAU010000053.1"/>
</dbReference>
<keyword evidence="2" id="KW-0004">4Fe-4S</keyword>
<dbReference type="InterPro" id="IPR017896">
    <property type="entry name" value="4Fe4S_Fe-S-bd"/>
</dbReference>
<dbReference type="Gene3D" id="1.10.1060.10">
    <property type="entry name" value="Alpha-helical ferredoxin"/>
    <property type="match status" value="1"/>
</dbReference>
<keyword evidence="5" id="KW-0249">Electron transport</keyword>
<dbReference type="InterPro" id="IPR004452">
    <property type="entry name" value="LutB/LldF"/>
</dbReference>
<feature type="compositionally biased region" description="Low complexity" evidence="8">
    <location>
        <begin position="418"/>
        <end position="430"/>
    </location>
</feature>
<evidence type="ECO:0000313" key="11">
    <source>
        <dbReference type="EMBL" id="MFB9776457.1"/>
    </source>
</evidence>